<reference evidence="3 4" key="1">
    <citation type="submission" date="2024-01" db="EMBL/GenBank/DDBJ databases">
        <title>The genomes of 5 underutilized Papilionoideae crops provide insights into root nodulation and disease resistanc.</title>
        <authorList>
            <person name="Jiang F."/>
        </authorList>
    </citation>
    <scope>NUCLEOTIDE SEQUENCE [LARGE SCALE GENOMIC DNA]</scope>
    <source>
        <strain evidence="3">LVBAO_FW01</strain>
        <tissue evidence="3">Leaves</tissue>
    </source>
</reference>
<feature type="compositionally biased region" description="Low complexity" evidence="1">
    <location>
        <begin position="136"/>
        <end position="146"/>
    </location>
</feature>
<name>A0AAN9K9P1_CANGL</name>
<dbReference type="InterPro" id="IPR044681">
    <property type="entry name" value="PICBP-like"/>
</dbReference>
<feature type="region of interest" description="Disordered" evidence="1">
    <location>
        <begin position="63"/>
        <end position="164"/>
    </location>
</feature>
<evidence type="ECO:0000313" key="4">
    <source>
        <dbReference type="Proteomes" id="UP001367508"/>
    </source>
</evidence>
<evidence type="ECO:0000259" key="2">
    <source>
        <dbReference type="SMART" id="SM01054"/>
    </source>
</evidence>
<dbReference type="GO" id="GO:0005516">
    <property type="term" value="F:calmodulin binding"/>
    <property type="evidence" value="ECO:0007669"/>
    <property type="project" value="InterPro"/>
</dbReference>
<organism evidence="3 4">
    <name type="scientific">Canavalia gladiata</name>
    <name type="common">Sword bean</name>
    <name type="synonym">Dolichos gladiatus</name>
    <dbReference type="NCBI Taxonomy" id="3824"/>
    <lineage>
        <taxon>Eukaryota</taxon>
        <taxon>Viridiplantae</taxon>
        <taxon>Streptophyta</taxon>
        <taxon>Embryophyta</taxon>
        <taxon>Tracheophyta</taxon>
        <taxon>Spermatophyta</taxon>
        <taxon>Magnoliopsida</taxon>
        <taxon>eudicotyledons</taxon>
        <taxon>Gunneridae</taxon>
        <taxon>Pentapetalae</taxon>
        <taxon>rosids</taxon>
        <taxon>fabids</taxon>
        <taxon>Fabales</taxon>
        <taxon>Fabaceae</taxon>
        <taxon>Papilionoideae</taxon>
        <taxon>50 kb inversion clade</taxon>
        <taxon>NPAAA clade</taxon>
        <taxon>indigoferoid/millettioid clade</taxon>
        <taxon>Phaseoleae</taxon>
        <taxon>Canavalia</taxon>
    </lineage>
</organism>
<dbReference type="Proteomes" id="UP001367508">
    <property type="component" value="Unassembled WGS sequence"/>
</dbReference>
<sequence length="799" mass="89813">MVQRILPSKLGIQADNVKSDKRFANLKPSSSQNQDCKSGGIYKMNKMKSKSIQVSDLEPLQSLPSVRSLSQPRKASPLHVPTTAASPQRQKSLVRRSPNYMKPTSSSDAKRELWPVSLRNAQSGSDGKNLPQKCLSNSNASSVSSSDPAKTLSRSSSLNSVRTLTKTPSFKPCKACLRKSTSALLLEDMDAPDRATCSSTLKDSKFPAYLMLHPGGTESEGASVMKVCPYTYCSLNDHGHVSLPSLKSFMSERRHLLETRKNMKSEAVNPQRWKEPYDTKIDSDIEQVVFDGKPACDEADMGNPIITPLAQEIGMDFFIEIYAEEKEAADVMGRINSVDDLEDKEDINFTNEENGIAAEENVIKQVTPGVTHDPQKSQINIKEDFENYFDAAAAIEAESKWSFHLEQSAEDADENHPPSWFHEETCAGSYCNEVSYDGEHQENTKMDESDSQHNDMDWEEEQFRAFNHGEDTHSSICSMEETDSKLESLSEGSHDISEMWVDGSHCVDILVDEPLQEAKQEKGFCSEVQPLCTNSVQEDTSESIELETQEIHYPSNSVSYEYDQSTLTEEVFQYTMEAEDNNRENDKHVHYEASCVSKVLDEETVENSGGHKISDTSKIDESQDSKASRENNDEGINQENLIHFSDVPQESTIIVQDQKLLEENQVKASKFQSTSCTVGEEQHTRINWQWSTKRKRSVEDDEKMRKINPGKPNFLPLVPDPEPVKVDLKHQMIDERKNADEWMLDFALRQAVTRLAPAGKRKVALLVEAFETVMSNPKCETNMRNNSPFAHARPIQACS</sequence>
<evidence type="ECO:0000313" key="3">
    <source>
        <dbReference type="EMBL" id="KAK7312313.1"/>
    </source>
</evidence>
<feature type="domain" description="Calmodulin-binding" evidence="2">
    <location>
        <begin position="667"/>
        <end position="775"/>
    </location>
</feature>
<feature type="region of interest" description="Disordered" evidence="1">
    <location>
        <begin position="602"/>
        <end position="637"/>
    </location>
</feature>
<keyword evidence="4" id="KW-1185">Reference proteome</keyword>
<dbReference type="PANTHER" id="PTHR33923:SF11">
    <property type="entry name" value="PLANT CALMODULIN-BINDING-LIKE PROTEIN"/>
    <property type="match status" value="1"/>
</dbReference>
<feature type="compositionally biased region" description="Polar residues" evidence="1">
    <location>
        <begin position="152"/>
        <end position="164"/>
    </location>
</feature>
<dbReference type="EMBL" id="JAYMYQ010000009">
    <property type="protein sequence ID" value="KAK7312313.1"/>
    <property type="molecule type" value="Genomic_DNA"/>
</dbReference>
<evidence type="ECO:0000256" key="1">
    <source>
        <dbReference type="SAM" id="MobiDB-lite"/>
    </source>
</evidence>
<accession>A0AAN9K9P1</accession>
<dbReference type="PANTHER" id="PTHR33923">
    <property type="entry name" value="CALMODULIN-BINDING PROTEIN-RELATED"/>
    <property type="match status" value="1"/>
</dbReference>
<proteinExistence type="predicted"/>
<gene>
    <name evidence="3" type="ORF">VNO77_36087</name>
</gene>
<comment type="caution">
    <text evidence="3">The sequence shown here is derived from an EMBL/GenBank/DDBJ whole genome shotgun (WGS) entry which is preliminary data.</text>
</comment>
<feature type="compositionally biased region" description="Basic and acidic residues" evidence="1">
    <location>
        <begin position="612"/>
        <end position="632"/>
    </location>
</feature>
<dbReference type="Pfam" id="PF07839">
    <property type="entry name" value="CaM_binding"/>
    <property type="match status" value="1"/>
</dbReference>
<feature type="compositionally biased region" description="Polar residues" evidence="1">
    <location>
        <begin position="63"/>
        <end position="73"/>
    </location>
</feature>
<protein>
    <recommendedName>
        <fullName evidence="2">Calmodulin-binding domain-containing protein</fullName>
    </recommendedName>
</protein>
<dbReference type="InterPro" id="IPR012417">
    <property type="entry name" value="CaM-bd_dom_pln"/>
</dbReference>
<dbReference type="AlphaFoldDB" id="A0AAN9K9P1"/>
<dbReference type="SMART" id="SM01054">
    <property type="entry name" value="CaM_binding"/>
    <property type="match status" value="1"/>
</dbReference>